<dbReference type="KEGG" id="ypac:CEW88_19175"/>
<dbReference type="EMBL" id="CP022191">
    <property type="protein sequence ID" value="AWI85901.1"/>
    <property type="molecule type" value="Genomic_DNA"/>
</dbReference>
<accession>A0A2U8HJH7</accession>
<gene>
    <name evidence="1" type="ORF">CEW88_19175</name>
</gene>
<geneLocation type="plasmid" evidence="1 2">
    <name>unnamed1</name>
</geneLocation>
<evidence type="ECO:0000313" key="2">
    <source>
        <dbReference type="Proteomes" id="UP000244915"/>
    </source>
</evidence>
<organism evidence="1 2">
    <name type="scientific">Alloyangia pacifica</name>
    <dbReference type="NCBI Taxonomy" id="311180"/>
    <lineage>
        <taxon>Bacteria</taxon>
        <taxon>Pseudomonadati</taxon>
        <taxon>Pseudomonadota</taxon>
        <taxon>Alphaproteobacteria</taxon>
        <taxon>Rhodobacterales</taxon>
        <taxon>Roseobacteraceae</taxon>
        <taxon>Alloyangia</taxon>
    </lineage>
</organism>
<dbReference type="AlphaFoldDB" id="A0A2U8HJH7"/>
<reference evidence="1 2" key="1">
    <citation type="submission" date="2017-06" db="EMBL/GenBank/DDBJ databases">
        <title>Yangia sp. YSBP01 complete genome sequence.</title>
        <authorList>
            <person name="Woo J.-H."/>
            <person name="Kim H.-S."/>
        </authorList>
    </citation>
    <scope>NUCLEOTIDE SEQUENCE [LARGE SCALE GENOMIC DNA]</scope>
    <source>
        <strain evidence="1 2">YSBP01</strain>
        <plasmid evidence="1 2">unnamed1</plasmid>
    </source>
</reference>
<dbReference type="OrthoDB" id="9759608at2"/>
<name>A0A2U8HJH7_9RHOB</name>
<protein>
    <submittedName>
        <fullName evidence="1">Uncharacterized protein</fullName>
    </submittedName>
</protein>
<keyword evidence="1" id="KW-0614">Plasmid</keyword>
<proteinExistence type="predicted"/>
<sequence length="82" mass="9091">MSRREGHNPIIRFAHGTTVGIDTVIQSGEPDLALLTIANFEDALEMASLTFPQVHNLDAWPPAPLIPRHRVQLVSCVPVRVR</sequence>
<evidence type="ECO:0000313" key="1">
    <source>
        <dbReference type="EMBL" id="AWI85901.1"/>
    </source>
</evidence>
<dbReference type="Proteomes" id="UP000244915">
    <property type="component" value="Plasmid unnamed1"/>
</dbReference>